<comment type="subcellular location">
    <subcellularLocation>
        <location evidence="1">Cell membrane</location>
        <topology evidence="1">Multi-pass membrane protein</topology>
    </subcellularLocation>
</comment>
<feature type="transmembrane region" description="Helical" evidence="8">
    <location>
        <begin position="192"/>
        <end position="210"/>
    </location>
</feature>
<evidence type="ECO:0000256" key="8">
    <source>
        <dbReference type="SAM" id="Phobius"/>
    </source>
</evidence>
<keyword evidence="11" id="KW-1185">Reference proteome</keyword>
<feature type="transmembrane region" description="Helical" evidence="8">
    <location>
        <begin position="20"/>
        <end position="37"/>
    </location>
</feature>
<protein>
    <submittedName>
        <fullName evidence="10">Exosortase</fullName>
    </submittedName>
</protein>
<keyword evidence="4 8" id="KW-0812">Transmembrane</keyword>
<keyword evidence="2" id="KW-1003">Cell membrane</keyword>
<dbReference type="InterPro" id="IPR017540">
    <property type="entry name" value="Exosortase-1"/>
</dbReference>
<keyword evidence="7 8" id="KW-0472">Membrane</keyword>
<dbReference type="GO" id="GO:0005886">
    <property type="term" value="C:plasma membrane"/>
    <property type="evidence" value="ECO:0007669"/>
    <property type="project" value="UniProtKB-SubCell"/>
</dbReference>
<feature type="transmembrane region" description="Helical" evidence="8">
    <location>
        <begin position="217"/>
        <end position="237"/>
    </location>
</feature>
<dbReference type="NCBIfam" id="TIGR04178">
    <property type="entry name" value="exo_archaeo"/>
    <property type="match status" value="1"/>
</dbReference>
<dbReference type="NCBIfam" id="TIGR02602">
    <property type="entry name" value="8TM_EpsH"/>
    <property type="match status" value="1"/>
</dbReference>
<evidence type="ECO:0000313" key="11">
    <source>
        <dbReference type="Proteomes" id="UP000012046"/>
    </source>
</evidence>
<dbReference type="PATRIC" id="fig|1129374.4.peg.586"/>
<dbReference type="InterPro" id="IPR014263">
    <property type="entry name" value="Methanolan_biosynth_EpsI"/>
</dbReference>
<gene>
    <name evidence="10" type="ORF">AJE_02901</name>
</gene>
<reference evidence="10 11" key="1">
    <citation type="journal article" date="2012" name="J. Bacteriol.">
        <title>Genome Sequence of Extracellular-Protease-Producing Alishewanella jeotgali Isolated from Traditional Korean Fermented Seafood.</title>
        <authorList>
            <person name="Jung J."/>
            <person name="Chun J."/>
            <person name="Park W."/>
        </authorList>
    </citation>
    <scope>NUCLEOTIDE SEQUENCE [LARGE SCALE GENOMIC DNA]</scope>
    <source>
        <strain evidence="10 11">KCTC 22429</strain>
    </source>
</reference>
<dbReference type="RefSeq" id="WP_008949594.1">
    <property type="nucleotide sequence ID" value="NZ_AHTH01000005.1"/>
</dbReference>
<evidence type="ECO:0000256" key="4">
    <source>
        <dbReference type="ARBA" id="ARBA00022692"/>
    </source>
</evidence>
<proteinExistence type="predicted"/>
<dbReference type="NCBIfam" id="TIGR02914">
    <property type="entry name" value="EpsI_fam"/>
    <property type="match status" value="1"/>
</dbReference>
<evidence type="ECO:0000313" key="10">
    <source>
        <dbReference type="EMBL" id="EHR42189.1"/>
    </source>
</evidence>
<dbReference type="eggNOG" id="COG1269">
    <property type="taxonomic scope" value="Bacteria"/>
</dbReference>
<dbReference type="EMBL" id="AHTH01000005">
    <property type="protein sequence ID" value="EHR42189.1"/>
    <property type="molecule type" value="Genomic_DNA"/>
</dbReference>
<dbReference type="STRING" id="1129374.AJE_02901"/>
<evidence type="ECO:0000256" key="1">
    <source>
        <dbReference type="ARBA" id="ARBA00004651"/>
    </source>
</evidence>
<organism evidence="10 11">
    <name type="scientific">Alishewanella jeotgali KCTC 22429</name>
    <dbReference type="NCBI Taxonomy" id="1129374"/>
    <lineage>
        <taxon>Bacteria</taxon>
        <taxon>Pseudomonadati</taxon>
        <taxon>Pseudomonadota</taxon>
        <taxon>Gammaproteobacteria</taxon>
        <taxon>Alteromonadales</taxon>
        <taxon>Alteromonadaceae</taxon>
        <taxon>Alishewanella</taxon>
    </lineage>
</organism>
<accession>H3ZB75</accession>
<sequence length="511" mass="57582">MPRSSLHNTFSLLATNPHVLGLFALLLAWLLCFWPTLHSMVEIWQRSDTYAHGFLIFPISLFLIWRKRTQLAETGLNSSNLALLPLLLLILGWFFADAVAVNVFKQLSVVLMLPMLVWLSCGWNILRLLLFPFAYLIFAVPMGDGLVAPMQNITADITVYALQLSNIPVFRDGLYLATPTGMFLVAEACSGVRYLIASFALGTLYAYLNYQSRLKQLLFCLFAIVLPILANGIRAYGIVLVAHLTDMQHAVGVDHLIYGWLFFGLLMFFMFYIGSFWADSTREPFEVNHASSSGAPARSSLFGILILLLPTAAPHLLPPLSSTAVYDVKALAMLLEPDEHPQHQPAFMHSSDHLSGIWVLGESPILFYAAFYQHTDQQKLVSWHNQPYQRNHWTPASQRKQQLLLPDKTLGIQEVDLRATDGRKRLLWYWYGSGDFFSANPYLITAMQAVGKVFHISQHGSFFAISINYDVDINQARSQLTSLLEQKFPLLRQANAGTTTPQLMTAQERKP</sequence>
<dbReference type="Pfam" id="PF09721">
    <property type="entry name" value="Exosortase_EpsH"/>
    <property type="match status" value="1"/>
</dbReference>
<feature type="transmembrane region" description="Helical" evidence="8">
    <location>
        <begin position="49"/>
        <end position="66"/>
    </location>
</feature>
<dbReference type="GO" id="GO:0006508">
    <property type="term" value="P:proteolysis"/>
    <property type="evidence" value="ECO:0007669"/>
    <property type="project" value="UniProtKB-KW"/>
</dbReference>
<evidence type="ECO:0000256" key="5">
    <source>
        <dbReference type="ARBA" id="ARBA00022801"/>
    </source>
</evidence>
<dbReference type="NCBIfam" id="TIGR03109">
    <property type="entry name" value="exosort_XrtA"/>
    <property type="match status" value="1"/>
</dbReference>
<keyword evidence="6 8" id="KW-1133">Transmembrane helix</keyword>
<feature type="domain" description="Methanolan biosynthesis EpsI" evidence="9">
    <location>
        <begin position="342"/>
        <end position="493"/>
    </location>
</feature>
<feature type="transmembrane region" description="Helical" evidence="8">
    <location>
        <begin position="116"/>
        <end position="140"/>
    </location>
</feature>
<dbReference type="GO" id="GO:0008233">
    <property type="term" value="F:peptidase activity"/>
    <property type="evidence" value="ECO:0007669"/>
    <property type="project" value="UniProtKB-KW"/>
</dbReference>
<evidence type="ECO:0000256" key="3">
    <source>
        <dbReference type="ARBA" id="ARBA00022670"/>
    </source>
</evidence>
<dbReference type="InterPro" id="IPR013426">
    <property type="entry name" value="EpsH-like"/>
</dbReference>
<dbReference type="InterPro" id="IPR026392">
    <property type="entry name" value="Exo/Archaeosortase_dom"/>
</dbReference>
<dbReference type="AlphaFoldDB" id="H3ZB75"/>
<dbReference type="Pfam" id="PF11984">
    <property type="entry name" value="DUF3485"/>
    <property type="match status" value="1"/>
</dbReference>
<keyword evidence="3" id="KW-0645">Protease</keyword>
<comment type="caution">
    <text evidence="10">The sequence shown here is derived from an EMBL/GenBank/DDBJ whole genome shotgun (WGS) entry which is preliminary data.</text>
</comment>
<evidence type="ECO:0000256" key="6">
    <source>
        <dbReference type="ARBA" id="ARBA00022989"/>
    </source>
</evidence>
<dbReference type="Proteomes" id="UP000012046">
    <property type="component" value="Unassembled WGS sequence"/>
</dbReference>
<keyword evidence="5" id="KW-0378">Hydrolase</keyword>
<evidence type="ECO:0000259" key="9">
    <source>
        <dbReference type="Pfam" id="PF11984"/>
    </source>
</evidence>
<evidence type="ECO:0000256" key="7">
    <source>
        <dbReference type="ARBA" id="ARBA00023136"/>
    </source>
</evidence>
<feature type="transmembrane region" description="Helical" evidence="8">
    <location>
        <begin position="257"/>
        <end position="278"/>
    </location>
</feature>
<dbReference type="InterPro" id="IPR019127">
    <property type="entry name" value="Exosortase"/>
</dbReference>
<evidence type="ECO:0000256" key="2">
    <source>
        <dbReference type="ARBA" id="ARBA00022475"/>
    </source>
</evidence>
<feature type="transmembrane region" description="Helical" evidence="8">
    <location>
        <begin position="86"/>
        <end position="104"/>
    </location>
</feature>
<name>H3ZB75_9ALTE</name>
<feature type="transmembrane region" description="Helical" evidence="8">
    <location>
        <begin position="299"/>
        <end position="317"/>
    </location>
</feature>